<dbReference type="InterPro" id="IPR011991">
    <property type="entry name" value="ArsR-like_HTH"/>
</dbReference>
<dbReference type="AlphaFoldDB" id="A0A4Q2L1L8"/>
<accession>A0A4Q2L1L8</accession>
<dbReference type="CDD" id="cd00090">
    <property type="entry name" value="HTH_ARSR"/>
    <property type="match status" value="1"/>
</dbReference>
<dbReference type="RefSeq" id="WP_129520803.1">
    <property type="nucleotide sequence ID" value="NZ_SDPN01000016.1"/>
</dbReference>
<gene>
    <name evidence="5" type="ORF">ESP51_10225</name>
</gene>
<dbReference type="OrthoDB" id="370168at2"/>
<dbReference type="GO" id="GO:0003677">
    <property type="term" value="F:DNA binding"/>
    <property type="evidence" value="ECO:0007669"/>
    <property type="project" value="UniProtKB-KW"/>
</dbReference>
<feature type="domain" description="HTH hxlR-type" evidence="4">
    <location>
        <begin position="24"/>
        <end position="122"/>
    </location>
</feature>
<keyword evidence="6" id="KW-1185">Reference proteome</keyword>
<dbReference type="Pfam" id="PF01638">
    <property type="entry name" value="HxlR"/>
    <property type="match status" value="1"/>
</dbReference>
<keyword evidence="1" id="KW-0805">Transcription regulation</keyword>
<comment type="caution">
    <text evidence="5">The sequence shown here is derived from an EMBL/GenBank/DDBJ whole genome shotgun (WGS) entry which is preliminary data.</text>
</comment>
<dbReference type="Gene3D" id="1.10.10.10">
    <property type="entry name" value="Winged helix-like DNA-binding domain superfamily/Winged helix DNA-binding domain"/>
    <property type="match status" value="1"/>
</dbReference>
<dbReference type="Proteomes" id="UP000293865">
    <property type="component" value="Unassembled WGS sequence"/>
</dbReference>
<evidence type="ECO:0000256" key="2">
    <source>
        <dbReference type="ARBA" id="ARBA00023125"/>
    </source>
</evidence>
<evidence type="ECO:0000259" key="4">
    <source>
        <dbReference type="PROSITE" id="PS51118"/>
    </source>
</evidence>
<dbReference type="InterPro" id="IPR036388">
    <property type="entry name" value="WH-like_DNA-bd_sf"/>
</dbReference>
<dbReference type="InterPro" id="IPR036390">
    <property type="entry name" value="WH_DNA-bd_sf"/>
</dbReference>
<evidence type="ECO:0000313" key="5">
    <source>
        <dbReference type="EMBL" id="RXZ70263.1"/>
    </source>
</evidence>
<dbReference type="PROSITE" id="PS51118">
    <property type="entry name" value="HTH_HXLR"/>
    <property type="match status" value="1"/>
</dbReference>
<proteinExistence type="predicted"/>
<dbReference type="PANTHER" id="PTHR33204:SF39">
    <property type="entry name" value="TRANSCRIPTIONAL REGULATORY PROTEIN"/>
    <property type="match status" value="1"/>
</dbReference>
<dbReference type="EMBL" id="SDPN01000016">
    <property type="protein sequence ID" value="RXZ70263.1"/>
    <property type="molecule type" value="Genomic_DNA"/>
</dbReference>
<dbReference type="PANTHER" id="PTHR33204">
    <property type="entry name" value="TRANSCRIPTIONAL REGULATOR, MARR FAMILY"/>
    <property type="match status" value="1"/>
</dbReference>
<evidence type="ECO:0000256" key="1">
    <source>
        <dbReference type="ARBA" id="ARBA00023015"/>
    </source>
</evidence>
<dbReference type="InterPro" id="IPR002577">
    <property type="entry name" value="HTH_HxlR"/>
</dbReference>
<keyword evidence="3" id="KW-0804">Transcription</keyword>
<sequence>MTTRTAAVERRAAKEAYDAFLSSCPSRQLFSALTDKWLLLVLNALADGAKRYSELNRLIAGVSPKMLTQTLRSMERNGIVTRTVEPTVPVTVTYQATDLGRSLFSVAEQFKTWAETNFDAVSAAREHYDSARVSR</sequence>
<name>A0A4Q2L1L8_9MICO</name>
<evidence type="ECO:0000256" key="3">
    <source>
        <dbReference type="ARBA" id="ARBA00023163"/>
    </source>
</evidence>
<keyword evidence="2" id="KW-0238">DNA-binding</keyword>
<dbReference type="SUPFAM" id="SSF46785">
    <property type="entry name" value="Winged helix' DNA-binding domain"/>
    <property type="match status" value="1"/>
</dbReference>
<evidence type="ECO:0000313" key="6">
    <source>
        <dbReference type="Proteomes" id="UP000293865"/>
    </source>
</evidence>
<organism evidence="5 6">
    <name type="scientific">Agromyces albus</name>
    <dbReference type="NCBI Taxonomy" id="205332"/>
    <lineage>
        <taxon>Bacteria</taxon>
        <taxon>Bacillati</taxon>
        <taxon>Actinomycetota</taxon>
        <taxon>Actinomycetes</taxon>
        <taxon>Micrococcales</taxon>
        <taxon>Microbacteriaceae</taxon>
        <taxon>Agromyces</taxon>
    </lineage>
</organism>
<protein>
    <submittedName>
        <fullName evidence="5">Transcriptional regulator</fullName>
    </submittedName>
</protein>
<reference evidence="5 6" key="1">
    <citation type="submission" date="2019-01" db="EMBL/GenBank/DDBJ databases">
        <title>Agromyces.</title>
        <authorList>
            <person name="Li J."/>
        </authorList>
    </citation>
    <scope>NUCLEOTIDE SEQUENCE [LARGE SCALE GENOMIC DNA]</scope>
    <source>
        <strain evidence="5 6">DSM 15934</strain>
    </source>
</reference>